<dbReference type="Proteomes" id="UP000634136">
    <property type="component" value="Unassembled WGS sequence"/>
</dbReference>
<dbReference type="AlphaFoldDB" id="A0A834TQ51"/>
<keyword evidence="2" id="KW-1185">Reference proteome</keyword>
<evidence type="ECO:0000313" key="2">
    <source>
        <dbReference type="Proteomes" id="UP000634136"/>
    </source>
</evidence>
<dbReference type="Gene3D" id="2.60.120.330">
    <property type="entry name" value="B-lactam Antibiotic, Isopenicillin N Synthase, Chain"/>
    <property type="match status" value="1"/>
</dbReference>
<dbReference type="SUPFAM" id="SSF51197">
    <property type="entry name" value="Clavaminate synthase-like"/>
    <property type="match status" value="1"/>
</dbReference>
<protein>
    <submittedName>
        <fullName evidence="1">Protein SRG1-like</fullName>
    </submittedName>
</protein>
<dbReference type="InterPro" id="IPR027443">
    <property type="entry name" value="IPNS-like_sf"/>
</dbReference>
<dbReference type="OrthoDB" id="288590at2759"/>
<reference evidence="1" key="1">
    <citation type="submission" date="2020-09" db="EMBL/GenBank/DDBJ databases">
        <title>Genome-Enabled Discovery of Anthraquinone Biosynthesis in Senna tora.</title>
        <authorList>
            <person name="Kang S.-H."/>
            <person name="Pandey R.P."/>
            <person name="Lee C.-M."/>
            <person name="Sim J.-S."/>
            <person name="Jeong J.-T."/>
            <person name="Choi B.-S."/>
            <person name="Jung M."/>
            <person name="Ginzburg D."/>
            <person name="Zhao K."/>
            <person name="Won S.Y."/>
            <person name="Oh T.-J."/>
            <person name="Yu Y."/>
            <person name="Kim N.-H."/>
            <person name="Lee O.R."/>
            <person name="Lee T.-H."/>
            <person name="Bashyal P."/>
            <person name="Kim T.-S."/>
            <person name="Lee W.-H."/>
            <person name="Kawkins C."/>
            <person name="Kim C.-K."/>
            <person name="Kim J.S."/>
            <person name="Ahn B.O."/>
            <person name="Rhee S.Y."/>
            <person name="Sohng J.K."/>
        </authorList>
    </citation>
    <scope>NUCLEOTIDE SEQUENCE</scope>
    <source>
        <tissue evidence="1">Leaf</tissue>
    </source>
</reference>
<dbReference type="EMBL" id="JAAIUW010000006">
    <property type="protein sequence ID" value="KAF7825056.1"/>
    <property type="molecule type" value="Genomic_DNA"/>
</dbReference>
<sequence length="95" mass="11136">MDNINYMPSLSSDIPIIDLALISLENQEDLFKLDAACKNWGFFKLDSTGKRRLQTQKLNEGWMVQQWCRTMADGGRSFMTTRWLDDDDSVELRWL</sequence>
<gene>
    <name evidence="1" type="ORF">G2W53_016220</name>
</gene>
<comment type="caution">
    <text evidence="1">The sequence shown here is derived from an EMBL/GenBank/DDBJ whole genome shotgun (WGS) entry which is preliminary data.</text>
</comment>
<organism evidence="1 2">
    <name type="scientific">Senna tora</name>
    <dbReference type="NCBI Taxonomy" id="362788"/>
    <lineage>
        <taxon>Eukaryota</taxon>
        <taxon>Viridiplantae</taxon>
        <taxon>Streptophyta</taxon>
        <taxon>Embryophyta</taxon>
        <taxon>Tracheophyta</taxon>
        <taxon>Spermatophyta</taxon>
        <taxon>Magnoliopsida</taxon>
        <taxon>eudicotyledons</taxon>
        <taxon>Gunneridae</taxon>
        <taxon>Pentapetalae</taxon>
        <taxon>rosids</taxon>
        <taxon>fabids</taxon>
        <taxon>Fabales</taxon>
        <taxon>Fabaceae</taxon>
        <taxon>Caesalpinioideae</taxon>
        <taxon>Cassia clade</taxon>
        <taxon>Senna</taxon>
    </lineage>
</organism>
<evidence type="ECO:0000313" key="1">
    <source>
        <dbReference type="EMBL" id="KAF7825056.1"/>
    </source>
</evidence>
<accession>A0A834TQ51</accession>
<name>A0A834TQ51_9FABA</name>
<proteinExistence type="predicted"/>